<evidence type="ECO:0000256" key="1">
    <source>
        <dbReference type="SAM" id="MobiDB-lite"/>
    </source>
</evidence>
<dbReference type="AlphaFoldDB" id="A0A9Q1F9K5"/>
<evidence type="ECO:0000313" key="2">
    <source>
        <dbReference type="EMBL" id="KAJ8353767.1"/>
    </source>
</evidence>
<keyword evidence="3" id="KW-1185">Reference proteome</keyword>
<feature type="region of interest" description="Disordered" evidence="1">
    <location>
        <begin position="30"/>
        <end position="74"/>
    </location>
</feature>
<evidence type="ECO:0000313" key="3">
    <source>
        <dbReference type="Proteomes" id="UP001152622"/>
    </source>
</evidence>
<dbReference type="Proteomes" id="UP001152622">
    <property type="component" value="Chromosome 7"/>
</dbReference>
<dbReference type="EMBL" id="JAINUF010000007">
    <property type="protein sequence ID" value="KAJ8353767.1"/>
    <property type="molecule type" value="Genomic_DNA"/>
</dbReference>
<gene>
    <name evidence="2" type="ORF">SKAU_G00213340</name>
</gene>
<sequence>MACSGGAWCSVCSGRRHEESGLTARSLFRRPATLGPHRQSRQAIRCHGDGGGSAAWRGRMSSAGRSGRRTGGGGRGLVVSGTEILCSCPELCCAEHVAERPGQCHSQKGGPAQPRSAGERYRMQPLGFAATHPFHCGGLVLSDWVNRAVLSQCDQPVGADRLCLVARAGMGRAALPEHPTVPASPTVRVHAVLKERRRTQCERSVPRVGKKSLPAAPLSDIQAPARCSVLSPSPNVGRKASAADLRSELSAVTASCRRGMGTTRGEERR</sequence>
<proteinExistence type="predicted"/>
<feature type="compositionally biased region" description="Low complexity" evidence="1">
    <location>
        <begin position="54"/>
        <end position="65"/>
    </location>
</feature>
<name>A0A9Q1F9K5_SYNKA</name>
<comment type="caution">
    <text evidence="2">The sequence shown here is derived from an EMBL/GenBank/DDBJ whole genome shotgun (WGS) entry which is preliminary data.</text>
</comment>
<protein>
    <submittedName>
        <fullName evidence="2">Uncharacterized protein</fullName>
    </submittedName>
</protein>
<accession>A0A9Q1F9K5</accession>
<reference evidence="2" key="1">
    <citation type="journal article" date="2023" name="Science">
        <title>Genome structures resolve the early diversification of teleost fishes.</title>
        <authorList>
            <person name="Parey E."/>
            <person name="Louis A."/>
            <person name="Montfort J."/>
            <person name="Bouchez O."/>
            <person name="Roques C."/>
            <person name="Iampietro C."/>
            <person name="Lluch J."/>
            <person name="Castinel A."/>
            <person name="Donnadieu C."/>
            <person name="Desvignes T."/>
            <person name="Floi Bucao C."/>
            <person name="Jouanno E."/>
            <person name="Wen M."/>
            <person name="Mejri S."/>
            <person name="Dirks R."/>
            <person name="Jansen H."/>
            <person name="Henkel C."/>
            <person name="Chen W.J."/>
            <person name="Zahm M."/>
            <person name="Cabau C."/>
            <person name="Klopp C."/>
            <person name="Thompson A.W."/>
            <person name="Robinson-Rechavi M."/>
            <person name="Braasch I."/>
            <person name="Lecointre G."/>
            <person name="Bobe J."/>
            <person name="Postlethwait J.H."/>
            <person name="Berthelot C."/>
            <person name="Roest Crollius H."/>
            <person name="Guiguen Y."/>
        </authorList>
    </citation>
    <scope>NUCLEOTIDE SEQUENCE</scope>
    <source>
        <strain evidence="2">WJC10195</strain>
    </source>
</reference>
<organism evidence="2 3">
    <name type="scientific">Synaphobranchus kaupii</name>
    <name type="common">Kaup's arrowtooth eel</name>
    <dbReference type="NCBI Taxonomy" id="118154"/>
    <lineage>
        <taxon>Eukaryota</taxon>
        <taxon>Metazoa</taxon>
        <taxon>Chordata</taxon>
        <taxon>Craniata</taxon>
        <taxon>Vertebrata</taxon>
        <taxon>Euteleostomi</taxon>
        <taxon>Actinopterygii</taxon>
        <taxon>Neopterygii</taxon>
        <taxon>Teleostei</taxon>
        <taxon>Anguilliformes</taxon>
        <taxon>Synaphobranchidae</taxon>
        <taxon>Synaphobranchus</taxon>
    </lineage>
</organism>